<reference evidence="3" key="1">
    <citation type="journal article" date="2019" name="Sci. Rep.">
        <title>Draft genome of Tanacetum cinerariifolium, the natural source of mosquito coil.</title>
        <authorList>
            <person name="Yamashiro T."/>
            <person name="Shiraishi A."/>
            <person name="Satake H."/>
            <person name="Nakayama K."/>
        </authorList>
    </citation>
    <scope>NUCLEOTIDE SEQUENCE</scope>
</reference>
<proteinExistence type="predicted"/>
<feature type="compositionally biased region" description="Basic and acidic residues" evidence="1">
    <location>
        <begin position="358"/>
        <end position="376"/>
    </location>
</feature>
<dbReference type="EMBL" id="BKCJ010001845">
    <property type="protein sequence ID" value="GEU44429.1"/>
    <property type="molecule type" value="Genomic_DNA"/>
</dbReference>
<dbReference type="Pfam" id="PF24626">
    <property type="entry name" value="SH3_Tf2-1"/>
    <property type="match status" value="1"/>
</dbReference>
<dbReference type="InterPro" id="IPR036397">
    <property type="entry name" value="RNaseH_sf"/>
</dbReference>
<feature type="domain" description="Tf2-1-like SH3-like" evidence="2">
    <location>
        <begin position="200"/>
        <end position="264"/>
    </location>
</feature>
<feature type="compositionally biased region" description="Acidic residues" evidence="1">
    <location>
        <begin position="382"/>
        <end position="400"/>
    </location>
</feature>
<dbReference type="PANTHER" id="PTHR46148">
    <property type="entry name" value="CHROMO DOMAIN-CONTAINING PROTEIN"/>
    <property type="match status" value="1"/>
</dbReference>
<evidence type="ECO:0000313" key="3">
    <source>
        <dbReference type="EMBL" id="GEU44429.1"/>
    </source>
</evidence>
<keyword evidence="3" id="KW-0808">Transferase</keyword>
<feature type="region of interest" description="Disordered" evidence="1">
    <location>
        <begin position="352"/>
        <end position="424"/>
    </location>
</feature>
<name>A0A6L2K614_TANCI</name>
<keyword evidence="3" id="KW-0548">Nucleotidyltransferase</keyword>
<dbReference type="PANTHER" id="PTHR46148:SF59">
    <property type="entry name" value="NUCLEOTIDYLTRANSFERASE, RIBONUCLEASE H"/>
    <property type="match status" value="1"/>
</dbReference>
<keyword evidence="3" id="KW-0695">RNA-directed DNA polymerase</keyword>
<accession>A0A6L2K614</accession>
<comment type="caution">
    <text evidence="3">The sequence shown here is derived from an EMBL/GenBank/DDBJ whole genome shotgun (WGS) entry which is preliminary data.</text>
</comment>
<feature type="compositionally biased region" description="Basic and acidic residues" evidence="1">
    <location>
        <begin position="408"/>
        <end position="417"/>
    </location>
</feature>
<evidence type="ECO:0000259" key="2">
    <source>
        <dbReference type="Pfam" id="PF24626"/>
    </source>
</evidence>
<dbReference type="AlphaFoldDB" id="A0A6L2K614"/>
<organism evidence="3">
    <name type="scientific">Tanacetum cinerariifolium</name>
    <name type="common">Dalmatian daisy</name>
    <name type="synonym">Chrysanthemum cinerariifolium</name>
    <dbReference type="NCBI Taxonomy" id="118510"/>
    <lineage>
        <taxon>Eukaryota</taxon>
        <taxon>Viridiplantae</taxon>
        <taxon>Streptophyta</taxon>
        <taxon>Embryophyta</taxon>
        <taxon>Tracheophyta</taxon>
        <taxon>Spermatophyta</taxon>
        <taxon>Magnoliopsida</taxon>
        <taxon>eudicotyledons</taxon>
        <taxon>Gunneridae</taxon>
        <taxon>Pentapetalae</taxon>
        <taxon>asterids</taxon>
        <taxon>campanulids</taxon>
        <taxon>Asterales</taxon>
        <taxon>Asteraceae</taxon>
        <taxon>Asteroideae</taxon>
        <taxon>Anthemideae</taxon>
        <taxon>Anthemidinae</taxon>
        <taxon>Tanacetum</taxon>
    </lineage>
</organism>
<protein>
    <submittedName>
        <fullName evidence="3">Putative reverse transcriptase domain-containing protein</fullName>
    </submittedName>
</protein>
<dbReference type="GO" id="GO:0003676">
    <property type="term" value="F:nucleic acid binding"/>
    <property type="evidence" value="ECO:0007669"/>
    <property type="project" value="InterPro"/>
</dbReference>
<gene>
    <name evidence="3" type="ORF">Tci_016407</name>
</gene>
<dbReference type="GO" id="GO:0003964">
    <property type="term" value="F:RNA-directed DNA polymerase activity"/>
    <property type="evidence" value="ECO:0007669"/>
    <property type="project" value="UniProtKB-KW"/>
</dbReference>
<dbReference type="Gene3D" id="3.30.420.10">
    <property type="entry name" value="Ribonuclease H-like superfamily/Ribonuclease H"/>
    <property type="match status" value="1"/>
</dbReference>
<evidence type="ECO:0000256" key="1">
    <source>
        <dbReference type="SAM" id="MobiDB-lite"/>
    </source>
</evidence>
<dbReference type="InterPro" id="IPR056924">
    <property type="entry name" value="SH3_Tf2-1"/>
</dbReference>
<sequence>MCQRRWIELFNDYDYEIRYHLGKANIVADALSRKERLKQRRARAMSMKIHSSIKARILEAQSEASKGVNTLAEMLKGLDKQFERKEDGVLYLAKRIWVLVYGILRTLIKNEAHATRTPETLGITSTARDSRIEMGEHHNGLYKKRALGTRMDFSAAYHPKTDGQSESTIQTLEYMLRACATDFGGNRDTHLPKPLEFSVGDKVLLKVSPRKCVVRFGKRSKLSPRYVGPFEIVERVGLVAYRMRLQQDLIGIHDTFHVSNLKKCQADVNLHVPLEEVKIDDKLHFVEEPIEIMDREVKKLKGSRIPVVKVRWNSRRGPELTWERKDEMKRNSLYPPQRDEMLVIMDSAIRRLAPPHSPHKEEEKQDDEFIHTHDDYVPTNDETNDESKEFDEEEYEELYGDEGAANQVKDDAQETQKTEGPIPSSSILSDYAAKYLNFDNILPVDTKAVSMLDINVQHEVPCTLPLLTISVSVIPEHTIVNLLEIVTIVLSKTISSLLSSLFPHLQQLTPIPTPTTTESTTSTTVVSESETLVAFHQRITNLEKDVKELKTFDHSTTLLSTIKSEVLNAVIEYLGTTLDDALYKYILEKSIEDIKNLKMDHARKQQEPKETITSSDTTALEEFDQKTTLFKTITKSKSFNRSQKQRALYHAFMESVIKDEDAIDKGVADK</sequence>